<dbReference type="AlphaFoldDB" id="A0A0A9W695"/>
<name>A0A0A9W695_LYGHE</name>
<accession>A0A0A9W695</accession>
<reference evidence="1" key="2">
    <citation type="submission" date="2014-07" db="EMBL/GenBank/DDBJ databases">
        <authorList>
            <person name="Hull J."/>
        </authorList>
    </citation>
    <scope>NUCLEOTIDE SEQUENCE</scope>
</reference>
<protein>
    <submittedName>
        <fullName evidence="1">Uncharacterized protein</fullName>
    </submittedName>
</protein>
<gene>
    <name evidence="1" type="ORF">CM83_103933</name>
</gene>
<feature type="non-terminal residue" evidence="1">
    <location>
        <position position="1"/>
    </location>
</feature>
<feature type="non-terminal residue" evidence="1">
    <location>
        <position position="169"/>
    </location>
</feature>
<proteinExistence type="predicted"/>
<organism evidence="1">
    <name type="scientific">Lygus hesperus</name>
    <name type="common">Western plant bug</name>
    <dbReference type="NCBI Taxonomy" id="30085"/>
    <lineage>
        <taxon>Eukaryota</taxon>
        <taxon>Metazoa</taxon>
        <taxon>Ecdysozoa</taxon>
        <taxon>Arthropoda</taxon>
        <taxon>Hexapoda</taxon>
        <taxon>Insecta</taxon>
        <taxon>Pterygota</taxon>
        <taxon>Neoptera</taxon>
        <taxon>Paraneoptera</taxon>
        <taxon>Hemiptera</taxon>
        <taxon>Heteroptera</taxon>
        <taxon>Panheteroptera</taxon>
        <taxon>Cimicomorpha</taxon>
        <taxon>Miridae</taxon>
        <taxon>Mirini</taxon>
        <taxon>Lygus</taxon>
    </lineage>
</organism>
<reference evidence="1" key="1">
    <citation type="journal article" date="2014" name="PLoS ONE">
        <title>Transcriptome-Based Identification of ABC Transporters in the Western Tarnished Plant Bug Lygus hesperus.</title>
        <authorList>
            <person name="Hull J.J."/>
            <person name="Chaney K."/>
            <person name="Geib S.M."/>
            <person name="Fabrick J.A."/>
            <person name="Brent C.S."/>
            <person name="Walsh D."/>
            <person name="Lavine L.C."/>
        </authorList>
    </citation>
    <scope>NUCLEOTIDE SEQUENCE</scope>
</reference>
<evidence type="ECO:0000313" key="1">
    <source>
        <dbReference type="EMBL" id="JAG02926.1"/>
    </source>
</evidence>
<dbReference type="EMBL" id="GBHO01040678">
    <property type="protein sequence ID" value="JAG02926.1"/>
    <property type="molecule type" value="Transcribed_RNA"/>
</dbReference>
<sequence>VAIKQAKSISNAKKIFSSSNPSKKMWDLINYNRKPEQNIAHGSSYFSAEDFNTYFSTVADEIVSNLPTNNAYDPLCFNVDISASSVFEFVSVEPIAVLDCVSNLKNTNGFDTYGLNSMMVKSVSLAIVYPLTHLINESMSIGKFPTVLKVAEVIPLFKKGKPDDISNNR</sequence>